<dbReference type="Gene3D" id="1.25.10.10">
    <property type="entry name" value="Leucine-rich Repeat Variant"/>
    <property type="match status" value="1"/>
</dbReference>
<dbReference type="InterPro" id="IPR011989">
    <property type="entry name" value="ARM-like"/>
</dbReference>
<dbReference type="SUPFAM" id="SSF48371">
    <property type="entry name" value="ARM repeat"/>
    <property type="match status" value="1"/>
</dbReference>
<proteinExistence type="predicted"/>
<comment type="caution">
    <text evidence="1">The sequence shown here is derived from an EMBL/GenBank/DDBJ whole genome shotgun (WGS) entry which is preliminary data.</text>
</comment>
<evidence type="ECO:0000313" key="1">
    <source>
        <dbReference type="EMBL" id="RNJ46981.1"/>
    </source>
</evidence>
<dbReference type="InterPro" id="IPR016024">
    <property type="entry name" value="ARM-type_fold"/>
</dbReference>
<organism evidence="1 2">
    <name type="scientific">Mesorhizobium japonicum</name>
    <dbReference type="NCBI Taxonomy" id="2066070"/>
    <lineage>
        <taxon>Bacteria</taxon>
        <taxon>Pseudomonadati</taxon>
        <taxon>Pseudomonadota</taxon>
        <taxon>Alphaproteobacteria</taxon>
        <taxon>Hyphomicrobiales</taxon>
        <taxon>Phyllobacteriaceae</taxon>
        <taxon>Mesorhizobium</taxon>
    </lineage>
</organism>
<accession>A0A3M9XGI0</accession>
<reference evidence="1 2" key="1">
    <citation type="journal article" date="2018" name="Mol. Plant Microbe Interact.">
        <title>Taxonomically Different Co-Microsymbionts of a Relict Legume, Oxytropis popoviana, Have Complementary Sets of Symbiotic Genes and Together Increase the Efficiency of Plant Nodulation.</title>
        <authorList>
            <person name="Safronova V."/>
            <person name="Belimov A."/>
            <person name="Sazanova A."/>
            <person name="Chirak E."/>
            <person name="Verkhozina A."/>
            <person name="Kuznetsova I."/>
            <person name="Andronov E."/>
            <person name="Puhalsky J."/>
            <person name="Tikhonovich I."/>
        </authorList>
    </citation>
    <scope>NUCLEOTIDE SEQUENCE [LARGE SCALE GENOMIC DNA]</scope>
    <source>
        <strain evidence="1 2">Opo-235</strain>
    </source>
</reference>
<gene>
    <name evidence="1" type="ORF">DNR46_03705</name>
</gene>
<dbReference type="EMBL" id="QKOD01000001">
    <property type="protein sequence ID" value="RNJ46981.1"/>
    <property type="molecule type" value="Genomic_DNA"/>
</dbReference>
<name>A0A3M9XGI0_9HYPH</name>
<dbReference type="Proteomes" id="UP000275436">
    <property type="component" value="Unassembled WGS sequence"/>
</dbReference>
<protein>
    <recommendedName>
        <fullName evidence="3">HEAT repeat domain-containing protein</fullName>
    </recommendedName>
</protein>
<dbReference type="Pfam" id="PF13646">
    <property type="entry name" value="HEAT_2"/>
    <property type="match status" value="1"/>
</dbReference>
<sequence length="346" mass="37517">MTILEHIVSEHAGRSAALWAQRDSLALDDPPDIDAVRAIDGRLEINLDGVRVAGRAAWPSVVALYRESIGKGELFVLAWTALELESNDFVSEAVELGRASIGGPGGLIGALAWHEAGKIAPWVRDWIDAHDPFERLLAVSACLEHNVDPKQVLSLRLRDPDGSVRIASLRLAAKLLRSDLAAEVANALADKDQQVRFWAAWTLNELGQPGPGLAELRRTVEQGDHNALVALRAVMKSTPGKDARSWIATLLRSPQSAPFGVRASGILGDRSLLPWLIDQMGNPAVATAAGAAFLELFPEGRQEGDLFTNDAAVAGTRFEEYFAGRIARVPLADRVLEWGRRHGHLK</sequence>
<evidence type="ECO:0008006" key="3">
    <source>
        <dbReference type="Google" id="ProtNLM"/>
    </source>
</evidence>
<dbReference type="AlphaFoldDB" id="A0A3M9XGI0"/>
<evidence type="ECO:0000313" key="2">
    <source>
        <dbReference type="Proteomes" id="UP000275436"/>
    </source>
</evidence>